<evidence type="ECO:0000313" key="3">
    <source>
        <dbReference type="EMBL" id="KAA1065766.1"/>
    </source>
</evidence>
<evidence type="ECO:0000256" key="2">
    <source>
        <dbReference type="SAM" id="SignalP"/>
    </source>
</evidence>
<dbReference type="Proteomes" id="UP000324748">
    <property type="component" value="Unassembled WGS sequence"/>
</dbReference>
<name>A0A5B0LNX0_PUCGR</name>
<dbReference type="Gene3D" id="3.90.70.80">
    <property type="match status" value="1"/>
</dbReference>
<keyword evidence="2" id="KW-0732">Signal</keyword>
<reference evidence="3 4" key="1">
    <citation type="submission" date="2019-05" db="EMBL/GenBank/DDBJ databases">
        <title>Emergence of the Ug99 lineage of the wheat stem rust pathogen through somatic hybridization.</title>
        <authorList>
            <person name="Li F."/>
            <person name="Upadhyaya N.M."/>
            <person name="Sperschneider J."/>
            <person name="Matny O."/>
            <person name="Nguyen-Phuc H."/>
            <person name="Mago R."/>
            <person name="Raley C."/>
            <person name="Miller M.E."/>
            <person name="Silverstein K.A.T."/>
            <person name="Henningsen E."/>
            <person name="Hirsch C.D."/>
            <person name="Visser B."/>
            <person name="Pretorius Z.A."/>
            <person name="Steffenson B.J."/>
            <person name="Schwessinger B."/>
            <person name="Dodds P.N."/>
            <person name="Figueroa M."/>
        </authorList>
    </citation>
    <scope>NUCLEOTIDE SEQUENCE [LARGE SCALE GENOMIC DNA]</scope>
    <source>
        <strain evidence="3">21-0</strain>
    </source>
</reference>
<dbReference type="EMBL" id="VSWC01000196">
    <property type="protein sequence ID" value="KAA1065766.1"/>
    <property type="molecule type" value="Genomic_DNA"/>
</dbReference>
<feature type="chain" id="PRO_5022948491" evidence="2">
    <location>
        <begin position="20"/>
        <end position="319"/>
    </location>
</feature>
<gene>
    <name evidence="3" type="ORF">PGT21_009488</name>
</gene>
<accession>A0A5B0LNX0</accession>
<feature type="region of interest" description="Disordered" evidence="1">
    <location>
        <begin position="55"/>
        <end position="91"/>
    </location>
</feature>
<proteinExistence type="predicted"/>
<sequence>MKSLLCFTWLVLGVVWVGGMETPAGAASATRNFPGGGKIGAGAGHEELTPPIQKAEPASFHNPSEERGENLFGEGQSPARGQRPKTFELPPTPGKISIWRGKAKEAWYRIIDHIIELLQRLMRKKDPPKEAIPELNLASMEKYPEGDFIQTKDFIQKDEKNVFRALAHLKYQDQEKHQLIEEQIIRYIHHYPSEFFKYRMRTSENGKLYDKIINVGGIDYGMINRPGSYGIIFSAFSRSTNMNIYVSSRKVPKSQHGFVEYRTTTFEPRKGIEINKGLVVENGNYEVFGCSGSEVLKAVMKPKENGIQRPSPINADAKN</sequence>
<keyword evidence="4" id="KW-1185">Reference proteome</keyword>
<dbReference type="CDD" id="cd22744">
    <property type="entry name" value="OTU"/>
    <property type="match status" value="1"/>
</dbReference>
<feature type="signal peptide" evidence="2">
    <location>
        <begin position="1"/>
        <end position="19"/>
    </location>
</feature>
<evidence type="ECO:0000313" key="4">
    <source>
        <dbReference type="Proteomes" id="UP000324748"/>
    </source>
</evidence>
<dbReference type="OrthoDB" id="10549286at2759"/>
<protein>
    <submittedName>
        <fullName evidence="3">Uncharacterized protein</fullName>
    </submittedName>
</protein>
<comment type="caution">
    <text evidence="3">The sequence shown here is derived from an EMBL/GenBank/DDBJ whole genome shotgun (WGS) entry which is preliminary data.</text>
</comment>
<organism evidence="3 4">
    <name type="scientific">Puccinia graminis f. sp. tritici</name>
    <dbReference type="NCBI Taxonomy" id="56615"/>
    <lineage>
        <taxon>Eukaryota</taxon>
        <taxon>Fungi</taxon>
        <taxon>Dikarya</taxon>
        <taxon>Basidiomycota</taxon>
        <taxon>Pucciniomycotina</taxon>
        <taxon>Pucciniomycetes</taxon>
        <taxon>Pucciniales</taxon>
        <taxon>Pucciniaceae</taxon>
        <taxon>Puccinia</taxon>
    </lineage>
</organism>
<evidence type="ECO:0000256" key="1">
    <source>
        <dbReference type="SAM" id="MobiDB-lite"/>
    </source>
</evidence>
<dbReference type="AlphaFoldDB" id="A0A5B0LNX0"/>